<dbReference type="EMBL" id="CAMGYJ010000004">
    <property type="protein sequence ID" value="CAI0406289.1"/>
    <property type="molecule type" value="Genomic_DNA"/>
</dbReference>
<reference evidence="1" key="1">
    <citation type="submission" date="2022-08" db="EMBL/GenBank/DDBJ databases">
        <authorList>
            <person name="Gutierrez-Valencia J."/>
        </authorList>
    </citation>
    <scope>NUCLEOTIDE SEQUENCE</scope>
</reference>
<sequence length="64" mass="7755">MLWEIRILFVGCRCSRALFPPSKFCLFEPRCGMYDIRGWYIETFGQDRKGHWSHSDINEILEWL</sequence>
<gene>
    <name evidence="1" type="ORF">LITE_LOCUS13156</name>
</gene>
<comment type="caution">
    <text evidence="1">The sequence shown here is derived from an EMBL/GenBank/DDBJ whole genome shotgun (WGS) entry which is preliminary data.</text>
</comment>
<evidence type="ECO:0000313" key="2">
    <source>
        <dbReference type="Proteomes" id="UP001154282"/>
    </source>
</evidence>
<proteinExistence type="predicted"/>
<protein>
    <submittedName>
        <fullName evidence="1">Uncharacterized protein</fullName>
    </submittedName>
</protein>
<dbReference type="AlphaFoldDB" id="A0AAV0JBR5"/>
<name>A0AAV0JBR5_9ROSI</name>
<evidence type="ECO:0000313" key="1">
    <source>
        <dbReference type="EMBL" id="CAI0406289.1"/>
    </source>
</evidence>
<accession>A0AAV0JBR5</accession>
<dbReference type="Proteomes" id="UP001154282">
    <property type="component" value="Unassembled WGS sequence"/>
</dbReference>
<keyword evidence="2" id="KW-1185">Reference proteome</keyword>
<dbReference type="PANTHER" id="PTHR45286:SF1">
    <property type="entry name" value="CHAPERONE DNAJ-DOMAIN SUPERFAMILY PROTEIN"/>
    <property type="match status" value="1"/>
</dbReference>
<organism evidence="1 2">
    <name type="scientific">Linum tenue</name>
    <dbReference type="NCBI Taxonomy" id="586396"/>
    <lineage>
        <taxon>Eukaryota</taxon>
        <taxon>Viridiplantae</taxon>
        <taxon>Streptophyta</taxon>
        <taxon>Embryophyta</taxon>
        <taxon>Tracheophyta</taxon>
        <taxon>Spermatophyta</taxon>
        <taxon>Magnoliopsida</taxon>
        <taxon>eudicotyledons</taxon>
        <taxon>Gunneridae</taxon>
        <taxon>Pentapetalae</taxon>
        <taxon>rosids</taxon>
        <taxon>fabids</taxon>
        <taxon>Malpighiales</taxon>
        <taxon>Linaceae</taxon>
        <taxon>Linum</taxon>
    </lineage>
</organism>
<dbReference type="PANTHER" id="PTHR45286">
    <property type="entry name" value="CHAPERONE DNAJ-DOMAIN SUPERFAMILY PROTEIN"/>
    <property type="match status" value="1"/>
</dbReference>